<name>A0A2K2UAU2_9ACTN</name>
<evidence type="ECO:0000313" key="4">
    <source>
        <dbReference type="EMBL" id="PNV67300.1"/>
    </source>
</evidence>
<evidence type="ECO:0000259" key="3">
    <source>
        <dbReference type="Pfam" id="PF18912"/>
    </source>
</evidence>
<feature type="domain" description="Double zinc ribbon" evidence="3">
    <location>
        <begin position="55"/>
        <end position="105"/>
    </location>
</feature>
<protein>
    <submittedName>
        <fullName evidence="4">ComF family protein</fullName>
    </submittedName>
</protein>
<dbReference type="SUPFAM" id="SSF53271">
    <property type="entry name" value="PRTase-like"/>
    <property type="match status" value="1"/>
</dbReference>
<dbReference type="Pfam" id="PF00156">
    <property type="entry name" value="Pribosyltran"/>
    <property type="match status" value="1"/>
</dbReference>
<evidence type="ECO:0000256" key="1">
    <source>
        <dbReference type="ARBA" id="ARBA00008007"/>
    </source>
</evidence>
<gene>
    <name evidence="4" type="ORF">C2L71_08640</name>
</gene>
<dbReference type="EMBL" id="PPEK01000010">
    <property type="protein sequence ID" value="PNV67300.1"/>
    <property type="molecule type" value="Genomic_DNA"/>
</dbReference>
<dbReference type="PANTHER" id="PTHR47505:SF1">
    <property type="entry name" value="DNA UTILIZATION PROTEIN YHGH"/>
    <property type="match status" value="1"/>
</dbReference>
<comment type="similarity">
    <text evidence="1">Belongs to the ComF/GntX family.</text>
</comment>
<dbReference type="OrthoDB" id="5242900at2"/>
<dbReference type="InterPro" id="IPR000836">
    <property type="entry name" value="PRTase_dom"/>
</dbReference>
<dbReference type="AlphaFoldDB" id="A0A2K2UAU2"/>
<proteinExistence type="inferred from homology"/>
<dbReference type="PANTHER" id="PTHR47505">
    <property type="entry name" value="DNA UTILIZATION PROTEIN YHGH"/>
    <property type="match status" value="1"/>
</dbReference>
<evidence type="ECO:0000259" key="2">
    <source>
        <dbReference type="Pfam" id="PF00156"/>
    </source>
</evidence>
<dbReference type="InterPro" id="IPR044005">
    <property type="entry name" value="DZR_2"/>
</dbReference>
<dbReference type="Proteomes" id="UP000236197">
    <property type="component" value="Unassembled WGS sequence"/>
</dbReference>
<feature type="domain" description="Phosphoribosyltransferase" evidence="2">
    <location>
        <begin position="190"/>
        <end position="278"/>
    </location>
</feature>
<dbReference type="Pfam" id="PF18912">
    <property type="entry name" value="DZR_2"/>
    <property type="match status" value="1"/>
</dbReference>
<reference evidence="5" key="1">
    <citation type="submission" date="2018-01" db="EMBL/GenBank/DDBJ databases">
        <title>Rubneribacter badeniensis gen. nov., sp. nov., and Colonibacter rubneri, gen. nov., sp. nov., WGS of new members of the Eggerthellaceae.</title>
        <authorList>
            <person name="Danylec N."/>
            <person name="Stoll D.A."/>
            <person name="Doetsch A."/>
            <person name="Kulling S.E."/>
            <person name="Huch M."/>
        </authorList>
    </citation>
    <scope>NUCLEOTIDE SEQUENCE [LARGE SCALE GENOMIC DNA]</scope>
    <source>
        <strain evidence="5">ResAG-96</strain>
    </source>
</reference>
<dbReference type="InterPro" id="IPR029057">
    <property type="entry name" value="PRTase-like"/>
</dbReference>
<dbReference type="CDD" id="cd06223">
    <property type="entry name" value="PRTases_typeI"/>
    <property type="match status" value="1"/>
</dbReference>
<organism evidence="4 5">
    <name type="scientific">Enteroscipio rubneri</name>
    <dbReference type="NCBI Taxonomy" id="2070686"/>
    <lineage>
        <taxon>Bacteria</taxon>
        <taxon>Bacillati</taxon>
        <taxon>Actinomycetota</taxon>
        <taxon>Coriobacteriia</taxon>
        <taxon>Eggerthellales</taxon>
        <taxon>Eggerthellaceae</taxon>
        <taxon>Enteroscipio</taxon>
    </lineage>
</organism>
<dbReference type="InterPro" id="IPR051910">
    <property type="entry name" value="ComF/GntX_DNA_util-trans"/>
</dbReference>
<keyword evidence="5" id="KW-1185">Reference proteome</keyword>
<sequence length="281" mass="30756">MEHQTVTTQRVPCNAYRSEPRGPRKRARDSGGAGCWERAFERALAYGEAAGTALAETLWPTRCAICDTPGEAVCQACLRSLPYLDWWRACPRCGAPFGRVQCSECNPVTMAALDRHELPFDACASAVVYNDATARIVRAWKDAGERRLVETLADLMASVTAPSWRAERPTIVPVPATAAALRRRGFDHGADLARALAERLSLDEIPLLARPRSFDQRSLARSGRIKNMENRFKPLPGARAPASVLIVDDVYTTGATLFAASEAARAAGARQVRCVTFARVW</sequence>
<dbReference type="Gene3D" id="3.40.50.2020">
    <property type="match status" value="1"/>
</dbReference>
<evidence type="ECO:0000313" key="5">
    <source>
        <dbReference type="Proteomes" id="UP000236197"/>
    </source>
</evidence>
<accession>A0A2K2UAU2</accession>
<comment type="caution">
    <text evidence="4">The sequence shown here is derived from an EMBL/GenBank/DDBJ whole genome shotgun (WGS) entry which is preliminary data.</text>
</comment>